<dbReference type="HOGENOM" id="CLU_031730_0_3_1"/>
<dbReference type="GO" id="GO:0005576">
    <property type="term" value="C:extracellular region"/>
    <property type="evidence" value="ECO:0007669"/>
    <property type="project" value="UniProtKB-SubCell"/>
</dbReference>
<evidence type="ECO:0000256" key="3">
    <source>
        <dbReference type="ARBA" id="ARBA00022525"/>
    </source>
</evidence>
<evidence type="ECO:0000256" key="11">
    <source>
        <dbReference type="ARBA" id="ARBA00023180"/>
    </source>
</evidence>
<evidence type="ECO:0000256" key="13">
    <source>
        <dbReference type="ARBA" id="ARBA00023326"/>
    </source>
</evidence>
<dbReference type="RefSeq" id="XP_001222217.1">
    <property type="nucleotide sequence ID" value="XM_001222216.1"/>
</dbReference>
<keyword evidence="10" id="KW-1015">Disulfide bond</keyword>
<evidence type="ECO:0000313" key="19">
    <source>
        <dbReference type="Proteomes" id="UP000001056"/>
    </source>
</evidence>
<dbReference type="OMA" id="SAHTIMQ"/>
<dbReference type="GeneID" id="4390474"/>
<feature type="domain" description="Auxiliary Activity family 9 catalytic" evidence="17">
    <location>
        <begin position="35"/>
        <end position="217"/>
    </location>
</feature>
<comment type="subcellular location">
    <subcellularLocation>
        <location evidence="2">Secreted</location>
    </subcellularLocation>
</comment>
<keyword evidence="5" id="KW-0732">Signal</keyword>
<dbReference type="GO" id="GO:0046872">
    <property type="term" value="F:metal ion binding"/>
    <property type="evidence" value="ECO:0007669"/>
    <property type="project" value="UniProtKB-KW"/>
</dbReference>
<evidence type="ECO:0000256" key="12">
    <source>
        <dbReference type="ARBA" id="ARBA00023277"/>
    </source>
</evidence>
<evidence type="ECO:0000256" key="7">
    <source>
        <dbReference type="ARBA" id="ARBA00023002"/>
    </source>
</evidence>
<comment type="cofactor">
    <cofactor evidence="1">
        <name>Cu(2+)</name>
        <dbReference type="ChEBI" id="CHEBI:29036"/>
    </cofactor>
</comment>
<name>Q2H5E3_CHAGB</name>
<protein>
    <recommendedName>
        <fullName evidence="16">lytic cellulose monooxygenase (C4-dehydrogenating)</fullName>
        <ecNumber evidence="16">1.14.99.56</ecNumber>
    </recommendedName>
</protein>
<keyword evidence="12" id="KW-0119">Carbohydrate metabolism</keyword>
<dbReference type="GO" id="GO:0030245">
    <property type="term" value="P:cellulose catabolic process"/>
    <property type="evidence" value="ECO:0007669"/>
    <property type="project" value="UniProtKB-KW"/>
</dbReference>
<evidence type="ECO:0000256" key="2">
    <source>
        <dbReference type="ARBA" id="ARBA00004613"/>
    </source>
</evidence>
<dbReference type="STRING" id="306901.Q2H5E3"/>
<keyword evidence="8" id="KW-0186">Copper</keyword>
<organism evidence="18 19">
    <name type="scientific">Chaetomium globosum (strain ATCC 6205 / CBS 148.51 / DSM 1962 / NBRC 6347 / NRRL 1970)</name>
    <name type="common">Soil fungus</name>
    <dbReference type="NCBI Taxonomy" id="306901"/>
    <lineage>
        <taxon>Eukaryota</taxon>
        <taxon>Fungi</taxon>
        <taxon>Dikarya</taxon>
        <taxon>Ascomycota</taxon>
        <taxon>Pezizomycotina</taxon>
        <taxon>Sordariomycetes</taxon>
        <taxon>Sordariomycetidae</taxon>
        <taxon>Sordariales</taxon>
        <taxon>Chaetomiaceae</taxon>
        <taxon>Chaetomium</taxon>
    </lineage>
</organism>
<reference evidence="19" key="1">
    <citation type="journal article" date="2015" name="Genome Announc.">
        <title>Draft genome sequence of the cellulolytic fungus Chaetomium globosum.</title>
        <authorList>
            <person name="Cuomo C.A."/>
            <person name="Untereiner W.A."/>
            <person name="Ma L.-J."/>
            <person name="Grabherr M."/>
            <person name="Birren B.W."/>
        </authorList>
    </citation>
    <scope>NUCLEOTIDE SEQUENCE [LARGE SCALE GENOMIC DNA]</scope>
    <source>
        <strain evidence="19">ATCC 6205 / CBS 148.51 / DSM 1962 / NBRC 6347 / NRRL 1970</strain>
    </source>
</reference>
<keyword evidence="3" id="KW-0964">Secreted</keyword>
<evidence type="ECO:0000256" key="9">
    <source>
        <dbReference type="ARBA" id="ARBA00023033"/>
    </source>
</evidence>
<evidence type="ECO:0000256" key="5">
    <source>
        <dbReference type="ARBA" id="ARBA00022729"/>
    </source>
</evidence>
<dbReference type="Proteomes" id="UP000001056">
    <property type="component" value="Unassembled WGS sequence"/>
</dbReference>
<keyword evidence="4" id="KW-0479">Metal-binding</keyword>
<dbReference type="CDD" id="cd21175">
    <property type="entry name" value="LPMO_AA9"/>
    <property type="match status" value="1"/>
</dbReference>
<keyword evidence="7" id="KW-0560">Oxidoreductase</keyword>
<dbReference type="Gene3D" id="2.70.50.70">
    <property type="match status" value="1"/>
</dbReference>
<comment type="catalytic activity">
    <reaction evidence="15">
        <text>[(1-&gt;4)-beta-D-glucosyl]n+m + reduced acceptor + O2 = 4-dehydro-beta-D-glucosyl-[(1-&gt;4)-beta-D-glucosyl]n-1 + [(1-&gt;4)-beta-D-glucosyl]m + acceptor + H2O.</text>
        <dbReference type="EC" id="1.14.99.56"/>
    </reaction>
</comment>
<keyword evidence="6" id="KW-0136">Cellulose degradation</keyword>
<dbReference type="EC" id="1.14.99.56" evidence="16"/>
<evidence type="ECO:0000313" key="18">
    <source>
        <dbReference type="EMBL" id="EAQ89503.1"/>
    </source>
</evidence>
<gene>
    <name evidence="18" type="ORF">CHGG_06122</name>
</gene>
<accession>Q2H5E3</accession>
<dbReference type="AlphaFoldDB" id="Q2H5E3"/>
<dbReference type="PANTHER" id="PTHR33353:SF18">
    <property type="entry name" value="ENDOGLUCANASE II"/>
    <property type="match status" value="1"/>
</dbReference>
<evidence type="ECO:0000256" key="4">
    <source>
        <dbReference type="ARBA" id="ARBA00022723"/>
    </source>
</evidence>
<evidence type="ECO:0000256" key="8">
    <source>
        <dbReference type="ARBA" id="ARBA00023008"/>
    </source>
</evidence>
<dbReference type="InterPro" id="IPR005103">
    <property type="entry name" value="AA9_LPMO"/>
</dbReference>
<keyword evidence="13" id="KW-0624">Polysaccharide degradation</keyword>
<evidence type="ECO:0000256" key="1">
    <source>
        <dbReference type="ARBA" id="ARBA00001973"/>
    </source>
</evidence>
<dbReference type="InParanoid" id="Q2H5E3"/>
<keyword evidence="19" id="KW-1185">Reference proteome</keyword>
<dbReference type="EMBL" id="CH408031">
    <property type="protein sequence ID" value="EAQ89503.1"/>
    <property type="molecule type" value="Genomic_DNA"/>
</dbReference>
<evidence type="ECO:0000256" key="14">
    <source>
        <dbReference type="ARBA" id="ARBA00044502"/>
    </source>
</evidence>
<keyword evidence="9" id="KW-0503">Monooxygenase</keyword>
<evidence type="ECO:0000259" key="17">
    <source>
        <dbReference type="Pfam" id="PF03443"/>
    </source>
</evidence>
<comment type="similarity">
    <text evidence="14">Belongs to the polysaccharide monooxygenase AA9 family.</text>
</comment>
<dbReference type="VEuPathDB" id="FungiDB:CHGG_06122"/>
<dbReference type="GO" id="GO:0004497">
    <property type="term" value="F:monooxygenase activity"/>
    <property type="evidence" value="ECO:0007669"/>
    <property type="project" value="UniProtKB-KW"/>
</dbReference>
<keyword evidence="11" id="KW-0325">Glycoprotein</keyword>
<sequence>MKSSIIQTVVAAASVASAHTIMQAVNGLETGKGIYMPDNDNTPIQDVSTDSIACSGAPVKKWRSSSDVIEVKAGSQVTGLWLHELGSTGPDEYSDNKVIASSHHGPVMAYLKKVDDATNNPGAGPGDGWFKISEVGYENQVWGVDKLIADEGIQTITIPECIEDGDYLLRFELIALHSASAPMGAQFYLSCAQIRVSGGTATKKPETVSFPGAYSLHCPRSRGVHVLELENGLLSGNPGKHAVKIEITWCFELAGPRCIGIVAVAVILACSE</sequence>
<dbReference type="InterPro" id="IPR049892">
    <property type="entry name" value="AA9"/>
</dbReference>
<evidence type="ECO:0000256" key="16">
    <source>
        <dbReference type="ARBA" id="ARBA00047174"/>
    </source>
</evidence>
<evidence type="ECO:0000256" key="10">
    <source>
        <dbReference type="ARBA" id="ARBA00023157"/>
    </source>
</evidence>
<dbReference type="eggNOG" id="ENOG502SJGH">
    <property type="taxonomic scope" value="Eukaryota"/>
</dbReference>
<evidence type="ECO:0000256" key="6">
    <source>
        <dbReference type="ARBA" id="ARBA00023001"/>
    </source>
</evidence>
<dbReference type="Pfam" id="PF03443">
    <property type="entry name" value="AA9"/>
    <property type="match status" value="1"/>
</dbReference>
<dbReference type="OrthoDB" id="5558646at2759"/>
<proteinExistence type="inferred from homology"/>
<dbReference type="PANTHER" id="PTHR33353">
    <property type="entry name" value="PUTATIVE (AFU_ORTHOLOGUE AFUA_1G12560)-RELATED"/>
    <property type="match status" value="1"/>
</dbReference>
<evidence type="ECO:0000256" key="15">
    <source>
        <dbReference type="ARBA" id="ARBA00045077"/>
    </source>
</evidence>